<dbReference type="InterPro" id="IPR011990">
    <property type="entry name" value="TPR-like_helical_dom_sf"/>
</dbReference>
<gene>
    <name evidence="2" type="ORF">PCOR1329_LOCUS8993</name>
</gene>
<feature type="region of interest" description="Disordered" evidence="1">
    <location>
        <begin position="291"/>
        <end position="366"/>
    </location>
</feature>
<feature type="compositionally biased region" description="Basic and acidic residues" evidence="1">
    <location>
        <begin position="306"/>
        <end position="335"/>
    </location>
</feature>
<dbReference type="PANTHER" id="PTHR10098">
    <property type="entry name" value="RAPSYN-RELATED"/>
    <property type="match status" value="1"/>
</dbReference>
<dbReference type="EMBL" id="CAUYUJ010002481">
    <property type="protein sequence ID" value="CAK0800975.1"/>
    <property type="molecule type" value="Genomic_DNA"/>
</dbReference>
<accession>A0ABN9Q5G7</accession>
<reference evidence="2" key="1">
    <citation type="submission" date="2023-10" db="EMBL/GenBank/DDBJ databases">
        <authorList>
            <person name="Chen Y."/>
            <person name="Shah S."/>
            <person name="Dougan E. K."/>
            <person name="Thang M."/>
            <person name="Chan C."/>
        </authorList>
    </citation>
    <scope>NUCLEOTIDE SEQUENCE [LARGE SCALE GENOMIC DNA]</scope>
</reference>
<evidence type="ECO:0000313" key="2">
    <source>
        <dbReference type="EMBL" id="CAK0800975.1"/>
    </source>
</evidence>
<dbReference type="SUPFAM" id="SSF48452">
    <property type="entry name" value="TPR-like"/>
    <property type="match status" value="1"/>
</dbReference>
<sequence length="366" mass="40007">MGTLYAASGMPEDALHVYAEARQALAAEGALDTPAATDLLANIGRMQAASGRLEEALTTYLQVRERLQAGNRLASADGAAILADIGDLHGRMGQLPEALGAYGEARRALEGVGLLGSKAGARVLVKLGELREKLGDGEAAMESFNAAASIYIEVMGQTRGNERADIYNLLLKVGSENLRLGNVDAAFKQLGASMRHSSDRRLTWSDDGIALVVAMGDAFYKMRRYPEALKHYERAKQAIEMRGKAAVDIFAATELGISLEAKTACTLSMLGVEPTEVNNEVWHQEQEKAFEQLNGGKARERRPSRKERELTKKRERRQKQLERAERLRRRTEREATSSMRRAAEEGAQLQRSGEGRAHVLASDDSG</sequence>
<dbReference type="SMART" id="SM00028">
    <property type="entry name" value="TPR"/>
    <property type="match status" value="4"/>
</dbReference>
<evidence type="ECO:0000256" key="1">
    <source>
        <dbReference type="SAM" id="MobiDB-lite"/>
    </source>
</evidence>
<name>A0ABN9Q5G7_9DINO</name>
<dbReference type="InterPro" id="IPR019734">
    <property type="entry name" value="TPR_rpt"/>
</dbReference>
<organism evidence="2 3">
    <name type="scientific">Prorocentrum cordatum</name>
    <dbReference type="NCBI Taxonomy" id="2364126"/>
    <lineage>
        <taxon>Eukaryota</taxon>
        <taxon>Sar</taxon>
        <taxon>Alveolata</taxon>
        <taxon>Dinophyceae</taxon>
        <taxon>Prorocentrales</taxon>
        <taxon>Prorocentraceae</taxon>
        <taxon>Prorocentrum</taxon>
    </lineage>
</organism>
<dbReference type="PANTHER" id="PTHR10098:SF108">
    <property type="entry name" value="TETRATRICOPEPTIDE REPEAT PROTEIN 28"/>
    <property type="match status" value="1"/>
</dbReference>
<proteinExistence type="predicted"/>
<evidence type="ECO:0008006" key="4">
    <source>
        <dbReference type="Google" id="ProtNLM"/>
    </source>
</evidence>
<comment type="caution">
    <text evidence="2">The sequence shown here is derived from an EMBL/GenBank/DDBJ whole genome shotgun (WGS) entry which is preliminary data.</text>
</comment>
<protein>
    <recommendedName>
        <fullName evidence="4">Tetratricopeptide repeat protein</fullName>
    </recommendedName>
</protein>
<dbReference type="Proteomes" id="UP001189429">
    <property type="component" value="Unassembled WGS sequence"/>
</dbReference>
<evidence type="ECO:0000313" key="3">
    <source>
        <dbReference type="Proteomes" id="UP001189429"/>
    </source>
</evidence>
<dbReference type="Gene3D" id="1.25.40.10">
    <property type="entry name" value="Tetratricopeptide repeat domain"/>
    <property type="match status" value="2"/>
</dbReference>
<keyword evidence="3" id="KW-1185">Reference proteome</keyword>